<dbReference type="NCBIfam" id="NF002342">
    <property type="entry name" value="PRK01305.1-3"/>
    <property type="match status" value="1"/>
</dbReference>
<dbReference type="InterPro" id="IPR016181">
    <property type="entry name" value="Acyl_CoA_acyltransferase"/>
</dbReference>
<organism evidence="7 8">
    <name type="scientific">Stenotrophobium rhamnosiphilum</name>
    <dbReference type="NCBI Taxonomy" id="2029166"/>
    <lineage>
        <taxon>Bacteria</taxon>
        <taxon>Pseudomonadati</taxon>
        <taxon>Pseudomonadota</taxon>
        <taxon>Gammaproteobacteria</taxon>
        <taxon>Nevskiales</taxon>
        <taxon>Nevskiaceae</taxon>
        <taxon>Stenotrophobium</taxon>
    </lineage>
</organism>
<comment type="subcellular location">
    <subcellularLocation>
        <location evidence="4">Cytoplasm</location>
    </subcellularLocation>
</comment>
<feature type="domain" description="N-end rule aminoacyl transferase C-terminal" evidence="6">
    <location>
        <begin position="104"/>
        <end position="225"/>
    </location>
</feature>
<gene>
    <name evidence="4" type="primary">bpt</name>
    <name evidence="7" type="ORF">CJD38_10885</name>
</gene>
<reference evidence="7 8" key="1">
    <citation type="submission" date="2018-04" db="EMBL/GenBank/DDBJ databases">
        <title>Novel species isolated from glacier.</title>
        <authorList>
            <person name="Liu Q."/>
            <person name="Xin Y.-H."/>
        </authorList>
    </citation>
    <scope>NUCLEOTIDE SEQUENCE [LARGE SCALE GENOMIC DNA]</scope>
    <source>
        <strain evidence="7 8">GT1R17</strain>
    </source>
</reference>
<dbReference type="EMBL" id="QANS01000004">
    <property type="protein sequence ID" value="PTU30812.1"/>
    <property type="molecule type" value="Genomic_DNA"/>
</dbReference>
<comment type="function">
    <text evidence="4">Functions in the N-end rule pathway of protein degradation where it conjugates Leu from its aminoacyl-tRNA to the N-termini of proteins containing an N-terminal aspartate or glutamate.</text>
</comment>
<dbReference type="EC" id="2.3.2.29" evidence="4"/>
<dbReference type="PANTHER" id="PTHR21367:SF1">
    <property type="entry name" value="ARGINYL-TRNA--PROTEIN TRANSFERASE 1"/>
    <property type="match status" value="1"/>
</dbReference>
<feature type="domain" description="N-end aminoacyl transferase N-terminal" evidence="5">
    <location>
        <begin position="16"/>
        <end position="85"/>
    </location>
</feature>
<sequence>MSSTRQFNLYLSTENACGYLPDRSARNAYVDPALQMTRERYAWLITQGFRRSGDYVYRPHCNNCQLCTPSRVAVETFRASRSQQRCLTRNADLELQIVHTLSEEHHTLYQRYLQVRHPGEGMDGDNPEAFQSFLQCSWGDAQFWEFRSDGRLLAVAVVDSLPAALSAVYTFFDPDEAARSLGTYAVLSQIAGAKKLGLPYVYLGYWVSESRKMDYKKNFRPLELLVENSWATVPA</sequence>
<evidence type="ECO:0000256" key="1">
    <source>
        <dbReference type="ARBA" id="ARBA00022490"/>
    </source>
</evidence>
<keyword evidence="8" id="KW-1185">Reference proteome</keyword>
<dbReference type="GO" id="GO:0004057">
    <property type="term" value="F:arginyl-tRNA--protein transferase activity"/>
    <property type="evidence" value="ECO:0007669"/>
    <property type="project" value="InterPro"/>
</dbReference>
<evidence type="ECO:0000256" key="3">
    <source>
        <dbReference type="ARBA" id="ARBA00023315"/>
    </source>
</evidence>
<evidence type="ECO:0000259" key="5">
    <source>
        <dbReference type="Pfam" id="PF04376"/>
    </source>
</evidence>
<dbReference type="InterPro" id="IPR007471">
    <property type="entry name" value="N-end_Aminoacyl_Trfase_N"/>
</dbReference>
<dbReference type="GO" id="GO:0071596">
    <property type="term" value="P:ubiquitin-dependent protein catabolic process via the N-end rule pathway"/>
    <property type="evidence" value="ECO:0007669"/>
    <property type="project" value="InterPro"/>
</dbReference>
<keyword evidence="3 4" id="KW-0012">Acyltransferase</keyword>
<dbReference type="Pfam" id="PF04376">
    <property type="entry name" value="ATE_N"/>
    <property type="match status" value="1"/>
</dbReference>
<protein>
    <recommendedName>
        <fullName evidence="4">Aspartate/glutamate leucyltransferase</fullName>
        <ecNumber evidence="4">2.3.2.29</ecNumber>
    </recommendedName>
</protein>
<dbReference type="NCBIfam" id="NF002341">
    <property type="entry name" value="PRK01305.1-1"/>
    <property type="match status" value="1"/>
</dbReference>
<evidence type="ECO:0000259" key="6">
    <source>
        <dbReference type="Pfam" id="PF04377"/>
    </source>
</evidence>
<dbReference type="Pfam" id="PF04377">
    <property type="entry name" value="ATE_C"/>
    <property type="match status" value="1"/>
</dbReference>
<proteinExistence type="inferred from homology"/>
<evidence type="ECO:0000256" key="4">
    <source>
        <dbReference type="HAMAP-Rule" id="MF_00689"/>
    </source>
</evidence>
<comment type="catalytic activity">
    <reaction evidence="4">
        <text>N-terminal L-glutamyl-[protein] + L-leucyl-tRNA(Leu) = N-terminal L-leucyl-L-glutamyl-[protein] + tRNA(Leu) + H(+)</text>
        <dbReference type="Rhea" id="RHEA:50412"/>
        <dbReference type="Rhea" id="RHEA-COMP:9613"/>
        <dbReference type="Rhea" id="RHEA-COMP:9622"/>
        <dbReference type="Rhea" id="RHEA-COMP:12664"/>
        <dbReference type="Rhea" id="RHEA-COMP:12668"/>
        <dbReference type="ChEBI" id="CHEBI:15378"/>
        <dbReference type="ChEBI" id="CHEBI:64721"/>
        <dbReference type="ChEBI" id="CHEBI:78442"/>
        <dbReference type="ChEBI" id="CHEBI:78494"/>
        <dbReference type="ChEBI" id="CHEBI:133041"/>
        <dbReference type="EC" id="2.3.2.29"/>
    </reaction>
</comment>
<dbReference type="InterPro" id="IPR007472">
    <property type="entry name" value="N-end_Aminoacyl_Trfase_C"/>
</dbReference>
<accession>A0A2T5ME22</accession>
<dbReference type="HAMAP" id="MF_00689">
    <property type="entry name" value="Bpt"/>
    <property type="match status" value="1"/>
</dbReference>
<evidence type="ECO:0000256" key="2">
    <source>
        <dbReference type="ARBA" id="ARBA00022679"/>
    </source>
</evidence>
<dbReference type="SUPFAM" id="SSF55729">
    <property type="entry name" value="Acyl-CoA N-acyltransferases (Nat)"/>
    <property type="match status" value="1"/>
</dbReference>
<dbReference type="RefSeq" id="WP_107940397.1">
    <property type="nucleotide sequence ID" value="NZ_QANS01000004.1"/>
</dbReference>
<evidence type="ECO:0000313" key="7">
    <source>
        <dbReference type="EMBL" id="PTU30812.1"/>
    </source>
</evidence>
<name>A0A2T5ME22_9GAMM</name>
<dbReference type="GO" id="GO:0008914">
    <property type="term" value="F:leucyl-tRNA--protein transferase activity"/>
    <property type="evidence" value="ECO:0007669"/>
    <property type="project" value="UniProtKB-UniRule"/>
</dbReference>
<dbReference type="OrthoDB" id="9782022at2"/>
<dbReference type="NCBIfam" id="NF002346">
    <property type="entry name" value="PRK01305.2-3"/>
    <property type="match status" value="1"/>
</dbReference>
<comment type="catalytic activity">
    <reaction evidence="4">
        <text>N-terminal L-aspartyl-[protein] + L-leucyl-tRNA(Leu) = N-terminal L-leucyl-L-aspartyl-[protein] + tRNA(Leu) + H(+)</text>
        <dbReference type="Rhea" id="RHEA:50420"/>
        <dbReference type="Rhea" id="RHEA-COMP:9613"/>
        <dbReference type="Rhea" id="RHEA-COMP:9622"/>
        <dbReference type="Rhea" id="RHEA-COMP:12669"/>
        <dbReference type="Rhea" id="RHEA-COMP:12674"/>
        <dbReference type="ChEBI" id="CHEBI:15378"/>
        <dbReference type="ChEBI" id="CHEBI:64720"/>
        <dbReference type="ChEBI" id="CHEBI:78442"/>
        <dbReference type="ChEBI" id="CHEBI:78494"/>
        <dbReference type="ChEBI" id="CHEBI:133042"/>
        <dbReference type="EC" id="2.3.2.29"/>
    </reaction>
</comment>
<keyword evidence="1 4" id="KW-0963">Cytoplasm</keyword>
<dbReference type="PIRSF" id="PIRSF037208">
    <property type="entry name" value="ATE_pro_prd"/>
    <property type="match status" value="1"/>
</dbReference>
<comment type="caution">
    <text evidence="7">The sequence shown here is derived from an EMBL/GenBank/DDBJ whole genome shotgun (WGS) entry which is preliminary data.</text>
</comment>
<keyword evidence="2 4" id="KW-0808">Transferase</keyword>
<dbReference type="PANTHER" id="PTHR21367">
    <property type="entry name" value="ARGININE-TRNA-PROTEIN TRANSFERASE 1"/>
    <property type="match status" value="1"/>
</dbReference>
<dbReference type="Proteomes" id="UP000244248">
    <property type="component" value="Unassembled WGS sequence"/>
</dbReference>
<dbReference type="InterPro" id="IPR017138">
    <property type="entry name" value="Asp_Glu_LeuTrfase"/>
</dbReference>
<dbReference type="InterPro" id="IPR030700">
    <property type="entry name" value="N-end_Aminoacyl_Trfase"/>
</dbReference>
<evidence type="ECO:0000313" key="8">
    <source>
        <dbReference type="Proteomes" id="UP000244248"/>
    </source>
</evidence>
<dbReference type="AlphaFoldDB" id="A0A2T5ME22"/>
<comment type="similarity">
    <text evidence="4">Belongs to the R-transferase family. Bpt subfamily.</text>
</comment>
<dbReference type="GO" id="GO:0005737">
    <property type="term" value="C:cytoplasm"/>
    <property type="evidence" value="ECO:0007669"/>
    <property type="project" value="UniProtKB-SubCell"/>
</dbReference>